<dbReference type="Pfam" id="PF03457">
    <property type="entry name" value="HA"/>
    <property type="match status" value="2"/>
</dbReference>
<protein>
    <submittedName>
        <fullName evidence="3">Helicase associated domain protein</fullName>
    </submittedName>
</protein>
<dbReference type="RefSeq" id="WP_249763515.1">
    <property type="nucleotide sequence ID" value="NZ_CP097321.1"/>
</dbReference>
<dbReference type="InterPro" id="IPR006935">
    <property type="entry name" value="Helicase/UvrB_N"/>
</dbReference>
<name>A0ABY4QSA4_9MYCO</name>
<dbReference type="SUPFAM" id="SSF52540">
    <property type="entry name" value="P-loop containing nucleoside triphosphate hydrolases"/>
    <property type="match status" value="1"/>
</dbReference>
<evidence type="ECO:0000313" key="3">
    <source>
        <dbReference type="EMBL" id="UQX13556.1"/>
    </source>
</evidence>
<sequence>MAAGAGPAGRGGDRPVVRPHQAEALVALDAALGVGPRARVIMACGTGKTLVGRWYAQRVRAGVTVVVVPSLGLVAQTLSEWRSAAGWPFEALITCSDPSTADGVGERAADDGRDVGAPFWARLRARVTTSAGVVAQRLVAHDAARPLVVFSTYHSVHVVAAALRSAGVIADLVLADEAHTLAGRSRREFRVVLTDELPARRRVFMTATQVTAAAGQGGAVSIDDGELFGPVAYRLDFGDAIARGLLVDYRVLVYETPGQCLVPDLLAALAAAAGHGVGRVLSFHGRVAKARAFAAAADGVVLADGRTVVARSVAGADPVKQREQALALLEAARPDELVVVASARCLSAGIDVPAVDGVLFADPKHSDVDVIQSVGRALRTAPGKHAGLVMIPVCVPAGLDDDTVLSTGSFAPVWRILRGLRSMDQRLRAGVGVVQYKASRRGVADGSRGPCVQFDIPSLDLACLQARVVDFFSPAWDVALREVEAFANQHGHLRIGRGTRLGQWCDRQRRAQRAGMLAPERAERLGAIPGWAWDLAEQRWLEQWAQVLAVARAGDGIDVADPHTAQRELSLPEARSRVRTVGRWCARQRQLERRGELDEWRRAKLADIPGWDWRCIGEQDARGVDLLAEWVAWKGDANPATDVVEDDVALGAWLNDVRRRRATGGLSQVLLDELAVVTPSPGSPGALRWYTSATVWLLGLEASRQFVAREGHCRPPYSHYEDLPDYGVPLYDWCVRQRHLYRHGQLLAARARMLAQVPGWRWERQPTPRILLDIGDARHGTRTGYAKGCKCEACTQANRVAQARRAQHRPRRRRSGPRPPRRPEKSRRYPEIVGARGRGERENDRRTDVR</sequence>
<dbReference type="Gene3D" id="6.10.140.530">
    <property type="match status" value="2"/>
</dbReference>
<dbReference type="Pfam" id="PF04851">
    <property type="entry name" value="ResIII"/>
    <property type="match status" value="1"/>
</dbReference>
<accession>A0ABY4QSA4</accession>
<geneLocation type="plasmid" evidence="3 4">
    <name>unnamed</name>
</geneLocation>
<dbReference type="EMBL" id="CP097321">
    <property type="protein sequence ID" value="UQX13556.1"/>
    <property type="molecule type" value="Genomic_DNA"/>
</dbReference>
<dbReference type="InterPro" id="IPR027417">
    <property type="entry name" value="P-loop_NTPase"/>
</dbReference>
<feature type="compositionally biased region" description="Basic and acidic residues" evidence="1">
    <location>
        <begin position="821"/>
        <end position="830"/>
    </location>
</feature>
<dbReference type="InterPro" id="IPR050742">
    <property type="entry name" value="Helicase_Restrict-Modif_Enz"/>
</dbReference>
<dbReference type="Proteomes" id="UP001056610">
    <property type="component" value="Plasmid unnamed"/>
</dbReference>
<evidence type="ECO:0000256" key="1">
    <source>
        <dbReference type="SAM" id="MobiDB-lite"/>
    </source>
</evidence>
<dbReference type="SMART" id="SM00487">
    <property type="entry name" value="DEXDc"/>
    <property type="match status" value="1"/>
</dbReference>
<dbReference type="InterPro" id="IPR001650">
    <property type="entry name" value="Helicase_C-like"/>
</dbReference>
<reference evidence="3" key="1">
    <citation type="submission" date="2022-05" db="EMBL/GenBank/DDBJ databases">
        <title>A methanotrophic Mycobacterium dominates a cave microbial ecosystem.</title>
        <authorList>
            <person name="Van Spanning R.J.M."/>
            <person name="Guan Q."/>
            <person name="Melkonian C."/>
            <person name="Gallant J."/>
            <person name="Polerecky L."/>
            <person name="Flot J.-F."/>
            <person name="Brandt B.W."/>
            <person name="Braster M."/>
            <person name="Iturbe Espinoza P."/>
            <person name="Aerts J."/>
            <person name="Meima-Franke M."/>
            <person name="Piersma S.R."/>
            <person name="Bunduc C."/>
            <person name="Ummels R."/>
            <person name="Pain A."/>
            <person name="Fleming E.J."/>
            <person name="van der Wel N."/>
            <person name="Gherman V.D."/>
            <person name="Sarbu S.M."/>
            <person name="Bodelier P.L.E."/>
            <person name="Bitter W."/>
        </authorList>
    </citation>
    <scope>NUCLEOTIDE SEQUENCE</scope>
    <source>
        <strain evidence="3">Sulfur Cave</strain>
        <plasmid evidence="3">unnamed</plasmid>
    </source>
</reference>
<keyword evidence="3" id="KW-0614">Plasmid</keyword>
<feature type="compositionally biased region" description="Basic and acidic residues" evidence="1">
    <location>
        <begin position="837"/>
        <end position="850"/>
    </location>
</feature>
<dbReference type="InterPro" id="IPR005114">
    <property type="entry name" value="Helicase_assoc"/>
</dbReference>
<dbReference type="InterPro" id="IPR014001">
    <property type="entry name" value="Helicase_ATP-bd"/>
</dbReference>
<organism evidence="3 4">
    <name type="scientific">Candidatus Mycobacterium methanotrophicum</name>
    <dbReference type="NCBI Taxonomy" id="2943498"/>
    <lineage>
        <taxon>Bacteria</taxon>
        <taxon>Bacillati</taxon>
        <taxon>Actinomycetota</taxon>
        <taxon>Actinomycetes</taxon>
        <taxon>Mycobacteriales</taxon>
        <taxon>Mycobacteriaceae</taxon>
        <taxon>Mycobacterium</taxon>
    </lineage>
</organism>
<evidence type="ECO:0000313" key="4">
    <source>
        <dbReference type="Proteomes" id="UP001056610"/>
    </source>
</evidence>
<dbReference type="PANTHER" id="PTHR47396">
    <property type="entry name" value="TYPE I RESTRICTION ENZYME ECOKI R PROTEIN"/>
    <property type="match status" value="1"/>
</dbReference>
<evidence type="ECO:0000259" key="2">
    <source>
        <dbReference type="SMART" id="SM00487"/>
    </source>
</evidence>
<feature type="region of interest" description="Disordered" evidence="1">
    <location>
        <begin position="801"/>
        <end position="850"/>
    </location>
</feature>
<feature type="domain" description="Helicase ATP-binding" evidence="2">
    <location>
        <begin position="13"/>
        <end position="238"/>
    </location>
</feature>
<proteinExistence type="predicted"/>
<dbReference type="Pfam" id="PF00271">
    <property type="entry name" value="Helicase_C"/>
    <property type="match status" value="1"/>
</dbReference>
<keyword evidence="4" id="KW-1185">Reference proteome</keyword>
<dbReference type="PANTHER" id="PTHR47396:SF1">
    <property type="entry name" value="ATP-DEPENDENT HELICASE IRC3-RELATED"/>
    <property type="match status" value="1"/>
</dbReference>
<dbReference type="Gene3D" id="3.40.50.300">
    <property type="entry name" value="P-loop containing nucleotide triphosphate hydrolases"/>
    <property type="match status" value="2"/>
</dbReference>
<feature type="compositionally biased region" description="Basic residues" evidence="1">
    <location>
        <begin position="805"/>
        <end position="820"/>
    </location>
</feature>
<dbReference type="CDD" id="cd18785">
    <property type="entry name" value="SF2_C"/>
    <property type="match status" value="1"/>
</dbReference>
<gene>
    <name evidence="3" type="ORF">M5I08_25530</name>
</gene>